<name>A0A423PTD9_9GAMM</name>
<feature type="chain" id="PRO_5019316110" description="Twin-arginine translocation pathway signal" evidence="1">
    <location>
        <begin position="38"/>
        <end position="241"/>
    </location>
</feature>
<dbReference type="InParanoid" id="A0A423PTD9"/>
<dbReference type="EMBL" id="AYKG01000019">
    <property type="protein sequence ID" value="ROO28792.1"/>
    <property type="molecule type" value="Genomic_DNA"/>
</dbReference>
<evidence type="ECO:0000313" key="3">
    <source>
        <dbReference type="Proteomes" id="UP000285310"/>
    </source>
</evidence>
<keyword evidence="3" id="KW-1185">Reference proteome</keyword>
<dbReference type="PANTHER" id="PTHR38477:SF1">
    <property type="entry name" value="MUREIN L,D-TRANSPEPTIDASE CATALYTIC DOMAIN FAMILY PROTEIN"/>
    <property type="match status" value="1"/>
</dbReference>
<evidence type="ECO:0000313" key="2">
    <source>
        <dbReference type="EMBL" id="ROO28792.1"/>
    </source>
</evidence>
<comment type="caution">
    <text evidence="2">The sequence shown here is derived from an EMBL/GenBank/DDBJ whole genome shotgun (WGS) entry which is preliminary data.</text>
</comment>
<organism evidence="2 3">
    <name type="scientific">Salinisphaera japonica YTM-1</name>
    <dbReference type="NCBI Taxonomy" id="1209778"/>
    <lineage>
        <taxon>Bacteria</taxon>
        <taxon>Pseudomonadati</taxon>
        <taxon>Pseudomonadota</taxon>
        <taxon>Gammaproteobacteria</taxon>
        <taxon>Salinisphaerales</taxon>
        <taxon>Salinisphaeraceae</taxon>
        <taxon>Salinisphaera</taxon>
    </lineage>
</organism>
<evidence type="ECO:0000256" key="1">
    <source>
        <dbReference type="SAM" id="SignalP"/>
    </source>
</evidence>
<dbReference type="Pfam" id="PF13645">
    <property type="entry name" value="YkuD_2"/>
    <property type="match status" value="1"/>
</dbReference>
<accession>A0A423PTD9</accession>
<proteinExistence type="predicted"/>
<dbReference type="InterPro" id="IPR032676">
    <property type="entry name" value="YkuD_2"/>
</dbReference>
<evidence type="ECO:0008006" key="4">
    <source>
        <dbReference type="Google" id="ProtNLM"/>
    </source>
</evidence>
<keyword evidence="1" id="KW-0732">Signal</keyword>
<feature type="signal peptide" evidence="1">
    <location>
        <begin position="1"/>
        <end position="37"/>
    </location>
</feature>
<sequence>MPKSLYRFRQKKHVPRLLAGSAGVVFGALLASTGAVASPLGDTLQKLAPNADKHVLSMAAEAMQCAEYHGQPDANTLAVIDYSKPSTARRLWVFDLSKPALLFHERVAHGSATGDNKATFFSNKPGSHASSIGLYRTANSYYGSKGYALRLKGLEDGVNDNAYRRAIVMHGADYAKPSFVKRIGRLGRSWGCPAVRPAIVKPLINSLKGGQYLFAYYPKPDWIKHSDYLHCTASQQAQASR</sequence>
<dbReference type="Proteomes" id="UP000285310">
    <property type="component" value="Unassembled WGS sequence"/>
</dbReference>
<dbReference type="AlphaFoldDB" id="A0A423PTD9"/>
<reference evidence="2 3" key="1">
    <citation type="submission" date="2013-10" db="EMBL/GenBank/DDBJ databases">
        <title>Salinisphaera japonica YTM-1 Genome Sequencing.</title>
        <authorList>
            <person name="Lai Q."/>
            <person name="Li C."/>
            <person name="Shao Z."/>
        </authorList>
    </citation>
    <scope>NUCLEOTIDE SEQUENCE [LARGE SCALE GENOMIC DNA]</scope>
    <source>
        <strain evidence="2 3">YTM-1</strain>
    </source>
</reference>
<gene>
    <name evidence="2" type="ORF">SAJA_07485</name>
</gene>
<dbReference type="PANTHER" id="PTHR38477">
    <property type="entry name" value="HYPOTHETICAL EXPORTED PROTEIN"/>
    <property type="match status" value="1"/>
</dbReference>
<protein>
    <recommendedName>
        <fullName evidence="4">Twin-arginine translocation pathway signal</fullName>
    </recommendedName>
</protein>